<keyword evidence="1" id="KW-0732">Signal</keyword>
<evidence type="ECO:0000313" key="2">
    <source>
        <dbReference type="EMBL" id="ATL73446.1"/>
    </source>
</evidence>
<accession>A0A291S1F8</accession>
<dbReference type="EMBL" id="MF155799">
    <property type="protein sequence ID" value="ATL73446.1"/>
    <property type="molecule type" value="mRNA"/>
</dbReference>
<name>A0A291S1F8_THEMR</name>
<sequence length="174" mass="18184">MKFLVVVSCLLAVACAKPGVLAPVAYSAVAPATFGYSAVPYAYSAPVAHTYSAVSPFAYSAPIVSPYVAPVVAGDHAVAVHDAHVKIADAHQNAFDQVKSRSRRAAVYVAPTAYTAPVAHPYAYSAPVAHPVAYSAPVVAHTSVVAPYVARSTAYDSVVNTPFAHTASYTYKHY</sequence>
<feature type="chain" id="PRO_5012968333" evidence="1">
    <location>
        <begin position="17"/>
        <end position="174"/>
    </location>
</feature>
<feature type="signal peptide" evidence="1">
    <location>
        <begin position="1"/>
        <end position="16"/>
    </location>
</feature>
<evidence type="ECO:0000256" key="1">
    <source>
        <dbReference type="SAM" id="SignalP"/>
    </source>
</evidence>
<reference evidence="2" key="1">
    <citation type="journal article" date="2017" name="Integr. Comp. Biol.">
        <title>A Complex Lens for a Complex Eye.</title>
        <authorList>
            <person name="Stahl A.L."/>
            <person name="Baucom R.S."/>
            <person name="Cook T.A."/>
            <person name="Buschbeck E.K."/>
        </authorList>
    </citation>
    <scope>NUCLEOTIDE SEQUENCE</scope>
    <source>
        <tissue evidence="2">Larval head bifocal lenses</tissue>
    </source>
</reference>
<protein>
    <submittedName>
        <fullName evidence="2">Lens protein 2</fullName>
    </submittedName>
</protein>
<organism evidence="2">
    <name type="scientific">Thermonectus marmoratus</name>
    <name type="common">Sunburst diving beetle</name>
    <dbReference type="NCBI Taxonomy" id="183381"/>
    <lineage>
        <taxon>Eukaryota</taxon>
        <taxon>Metazoa</taxon>
        <taxon>Ecdysozoa</taxon>
        <taxon>Arthropoda</taxon>
        <taxon>Hexapoda</taxon>
        <taxon>Insecta</taxon>
        <taxon>Pterygota</taxon>
        <taxon>Neoptera</taxon>
        <taxon>Endopterygota</taxon>
        <taxon>Coleoptera</taxon>
        <taxon>Adephaga</taxon>
        <taxon>Dytiscoidea</taxon>
        <taxon>Dytiscidae</taxon>
        <taxon>Dytiscinae</taxon>
        <taxon>Aciliini</taxon>
        <taxon>Thermonectus</taxon>
    </lineage>
</organism>
<proteinExistence type="evidence at transcript level"/>
<dbReference type="AlphaFoldDB" id="A0A291S1F8"/>
<dbReference type="PROSITE" id="PS51257">
    <property type="entry name" value="PROKAR_LIPOPROTEIN"/>
    <property type="match status" value="1"/>
</dbReference>